<proteinExistence type="predicted"/>
<evidence type="ECO:0000259" key="1">
    <source>
        <dbReference type="Pfam" id="PF14230"/>
    </source>
</evidence>
<sequence length="121" mass="12421">MTITKTDPSVRTAPRVRGRTARLVGAATLFALGCALSACSVSVGGDPKIDETDLEKSVSQTLAEEVGQTPDSIDCPGDLNGSVGTTMRCTLSAGGDTLGLTVTVTSVEGDTVNYDVQVDQQ</sequence>
<evidence type="ECO:0000313" key="3">
    <source>
        <dbReference type="Proteomes" id="UP001595696"/>
    </source>
</evidence>
<comment type="caution">
    <text evidence="2">The sequence shown here is derived from an EMBL/GenBank/DDBJ whole genome shotgun (WGS) entry which is preliminary data.</text>
</comment>
<dbReference type="RefSeq" id="WP_378611826.1">
    <property type="nucleotide sequence ID" value="NZ_JBHSAX010000007.1"/>
</dbReference>
<dbReference type="EMBL" id="JBHSAX010000007">
    <property type="protein sequence ID" value="MFC3962081.1"/>
    <property type="molecule type" value="Genomic_DNA"/>
</dbReference>
<dbReference type="PROSITE" id="PS51257">
    <property type="entry name" value="PROKAR_LIPOPROTEIN"/>
    <property type="match status" value="1"/>
</dbReference>
<keyword evidence="3" id="KW-1185">Reference proteome</keyword>
<reference evidence="3" key="1">
    <citation type="journal article" date="2019" name="Int. J. Syst. Evol. Microbiol.">
        <title>The Global Catalogue of Microorganisms (GCM) 10K type strain sequencing project: providing services to taxonomists for standard genome sequencing and annotation.</title>
        <authorList>
            <consortium name="The Broad Institute Genomics Platform"/>
            <consortium name="The Broad Institute Genome Sequencing Center for Infectious Disease"/>
            <person name="Wu L."/>
            <person name="Ma J."/>
        </authorList>
    </citation>
    <scope>NUCLEOTIDE SEQUENCE [LARGE SCALE GENOMIC DNA]</scope>
    <source>
        <strain evidence="3">CGMCC 4.7330</strain>
    </source>
</reference>
<name>A0ABV8DQ59_9NOCA</name>
<protein>
    <submittedName>
        <fullName evidence="2">DUF4333 domain-containing protein</fullName>
    </submittedName>
</protein>
<gene>
    <name evidence="2" type="ORF">ACFO0B_08775</name>
</gene>
<dbReference type="Proteomes" id="UP001595696">
    <property type="component" value="Unassembled WGS sequence"/>
</dbReference>
<evidence type="ECO:0000313" key="2">
    <source>
        <dbReference type="EMBL" id="MFC3962081.1"/>
    </source>
</evidence>
<accession>A0ABV8DQ59</accession>
<dbReference type="Pfam" id="PF14230">
    <property type="entry name" value="DUF4333"/>
    <property type="match status" value="1"/>
</dbReference>
<organism evidence="2 3">
    <name type="scientific">Nocardia jiangsuensis</name>
    <dbReference type="NCBI Taxonomy" id="1691563"/>
    <lineage>
        <taxon>Bacteria</taxon>
        <taxon>Bacillati</taxon>
        <taxon>Actinomycetota</taxon>
        <taxon>Actinomycetes</taxon>
        <taxon>Mycobacteriales</taxon>
        <taxon>Nocardiaceae</taxon>
        <taxon>Nocardia</taxon>
    </lineage>
</organism>
<dbReference type="InterPro" id="IPR025637">
    <property type="entry name" value="DUF4333"/>
</dbReference>
<feature type="domain" description="DUF4333" evidence="1">
    <location>
        <begin position="35"/>
        <end position="109"/>
    </location>
</feature>